<evidence type="ECO:0000256" key="5">
    <source>
        <dbReference type="ARBA" id="ARBA00023136"/>
    </source>
</evidence>
<dbReference type="Proteomes" id="UP001652628">
    <property type="component" value="Chromosome 2L"/>
</dbReference>
<sequence length="189" mass="22176">MVWQIWTSAIVSLAITQHYLITLSVQAHYHLLNIELRQVIDECRLLSFHSQRRGAFMTRCCSLADQVENIAKFQSQLHSIVNHLEKVFGIEGLILYGGYYLLSIATAYMIYSILKSGHESLQMSFMSMIISFFLCFFYYMDAILDLINILNLLDDHETMIRLLEERTLFAHTLDVRLEQSVSYFWHNHK</sequence>
<dbReference type="GeneID" id="136116963"/>
<keyword evidence="7" id="KW-1185">Reference proteome</keyword>
<keyword evidence="2" id="KW-1003">Cell membrane</keyword>
<keyword evidence="5 6" id="KW-0472">Membrane</keyword>
<reference evidence="8" key="1">
    <citation type="submission" date="2025-08" db="UniProtKB">
        <authorList>
            <consortium name="RefSeq"/>
        </authorList>
    </citation>
    <scope>IDENTIFICATION</scope>
</reference>
<dbReference type="GO" id="GO:0050909">
    <property type="term" value="P:sensory perception of taste"/>
    <property type="evidence" value="ECO:0007669"/>
    <property type="project" value="InterPro"/>
</dbReference>
<evidence type="ECO:0000256" key="2">
    <source>
        <dbReference type="ARBA" id="ARBA00022475"/>
    </source>
</evidence>
<name>A0AB40DBT4_DROSZ</name>
<organism evidence="7 8">
    <name type="scientific">Drosophila suzukii</name>
    <name type="common">Spotted-wing drosophila fruit fly</name>
    <dbReference type="NCBI Taxonomy" id="28584"/>
    <lineage>
        <taxon>Eukaryota</taxon>
        <taxon>Metazoa</taxon>
        <taxon>Ecdysozoa</taxon>
        <taxon>Arthropoda</taxon>
        <taxon>Hexapoda</taxon>
        <taxon>Insecta</taxon>
        <taxon>Pterygota</taxon>
        <taxon>Neoptera</taxon>
        <taxon>Endopterygota</taxon>
        <taxon>Diptera</taxon>
        <taxon>Brachycera</taxon>
        <taxon>Muscomorpha</taxon>
        <taxon>Ephydroidea</taxon>
        <taxon>Drosophilidae</taxon>
        <taxon>Drosophila</taxon>
        <taxon>Sophophora</taxon>
    </lineage>
</organism>
<dbReference type="Pfam" id="PF08395">
    <property type="entry name" value="7tm_7"/>
    <property type="match status" value="1"/>
</dbReference>
<evidence type="ECO:0000256" key="4">
    <source>
        <dbReference type="ARBA" id="ARBA00022989"/>
    </source>
</evidence>
<feature type="transmembrane region" description="Helical" evidence="6">
    <location>
        <begin position="120"/>
        <end position="140"/>
    </location>
</feature>
<dbReference type="AlphaFoldDB" id="A0AB40DBT4"/>
<keyword evidence="3 6" id="KW-0812">Transmembrane</keyword>
<keyword evidence="4 6" id="KW-1133">Transmembrane helix</keyword>
<accession>A0AB40DBT4</accession>
<protein>
    <submittedName>
        <fullName evidence="8">Gustatory receptor 36a</fullName>
    </submittedName>
</protein>
<dbReference type="RefSeq" id="XP_065720963.2">
    <property type="nucleotide sequence ID" value="XM_065864891.2"/>
</dbReference>
<proteinExistence type="predicted"/>
<dbReference type="GO" id="GO:0005886">
    <property type="term" value="C:plasma membrane"/>
    <property type="evidence" value="ECO:0007669"/>
    <property type="project" value="UniProtKB-SubCell"/>
</dbReference>
<comment type="subcellular location">
    <subcellularLocation>
        <location evidence="1">Cell membrane</location>
        <topology evidence="1">Multi-pass membrane protein</topology>
    </subcellularLocation>
</comment>
<gene>
    <name evidence="8" type="primary">LOC136116963</name>
</gene>
<evidence type="ECO:0000256" key="3">
    <source>
        <dbReference type="ARBA" id="ARBA00022692"/>
    </source>
</evidence>
<feature type="transmembrane region" description="Helical" evidence="6">
    <location>
        <begin position="93"/>
        <end position="114"/>
    </location>
</feature>
<evidence type="ECO:0000256" key="1">
    <source>
        <dbReference type="ARBA" id="ARBA00004651"/>
    </source>
</evidence>
<evidence type="ECO:0000313" key="7">
    <source>
        <dbReference type="Proteomes" id="UP001652628"/>
    </source>
</evidence>
<evidence type="ECO:0000313" key="8">
    <source>
        <dbReference type="RefSeq" id="XP_065720963.2"/>
    </source>
</evidence>
<dbReference type="InterPro" id="IPR013604">
    <property type="entry name" value="7TM_chemorcpt"/>
</dbReference>
<keyword evidence="8" id="KW-0675">Receptor</keyword>
<evidence type="ECO:0000256" key="6">
    <source>
        <dbReference type="SAM" id="Phobius"/>
    </source>
</evidence>